<name>A0A6J7ZVP3_MYTCO</name>
<sequence>MHGEVCNSLRLSTLNQGNIDAEQTPNVYEFYTKLSTFGVSGVTGTFLTFQVKSCRDAAVLLSTATDLISPDFYEIFYGGAGNSKIFLSRNYGINDASFSEANLLDCNNMVALWISWENSKLQTGRGSILGQNKIMEWNDPNTPLDIAGIGIMSAWGSNAEWIFLSGDIGNDARFCGSSGKSLTNTGVTLYTLSVLGCAFKCIVSDACEGFDYNVQLHNCHMIEGTDFLQIGNDIDSILYTKCWSI</sequence>
<dbReference type="InterPro" id="IPR022041">
    <property type="entry name" value="Methyltransf_FA"/>
</dbReference>
<dbReference type="EMBL" id="CACVKT020000200">
    <property type="protein sequence ID" value="CAC5357191.1"/>
    <property type="molecule type" value="Genomic_DNA"/>
</dbReference>
<dbReference type="InterPro" id="IPR003609">
    <property type="entry name" value="Pan_app"/>
</dbReference>
<evidence type="ECO:0000313" key="4">
    <source>
        <dbReference type="Proteomes" id="UP000507470"/>
    </source>
</evidence>
<gene>
    <name evidence="3" type="ORF">MCOR_972</name>
</gene>
<dbReference type="AlphaFoldDB" id="A0A6J7ZVP3"/>
<evidence type="ECO:0000259" key="2">
    <source>
        <dbReference type="Pfam" id="PF12248"/>
    </source>
</evidence>
<evidence type="ECO:0000259" key="1">
    <source>
        <dbReference type="Pfam" id="PF00024"/>
    </source>
</evidence>
<dbReference type="Pfam" id="PF00024">
    <property type="entry name" value="PAN_1"/>
    <property type="match status" value="1"/>
</dbReference>
<accession>A0A6J7ZVP3</accession>
<keyword evidence="4" id="KW-1185">Reference proteome</keyword>
<dbReference type="Proteomes" id="UP000507470">
    <property type="component" value="Unassembled WGS sequence"/>
</dbReference>
<reference evidence="3 4" key="1">
    <citation type="submission" date="2020-06" db="EMBL/GenBank/DDBJ databases">
        <authorList>
            <person name="Li R."/>
            <person name="Bekaert M."/>
        </authorList>
    </citation>
    <scope>NUCLEOTIDE SEQUENCE [LARGE SCALE GENOMIC DNA]</scope>
    <source>
        <strain evidence="4">wild</strain>
    </source>
</reference>
<evidence type="ECO:0000313" key="3">
    <source>
        <dbReference type="EMBL" id="CAC5357191.1"/>
    </source>
</evidence>
<proteinExistence type="predicted"/>
<feature type="domain" description="Apple" evidence="1">
    <location>
        <begin position="178"/>
        <end position="226"/>
    </location>
</feature>
<protein>
    <submittedName>
        <fullName evidence="3">Uncharacterized protein</fullName>
    </submittedName>
</protein>
<feature type="domain" description="Farnesoic acid O-methyl transferase" evidence="2">
    <location>
        <begin position="40"/>
        <end position="163"/>
    </location>
</feature>
<organism evidence="3 4">
    <name type="scientific">Mytilus coruscus</name>
    <name type="common">Sea mussel</name>
    <dbReference type="NCBI Taxonomy" id="42192"/>
    <lineage>
        <taxon>Eukaryota</taxon>
        <taxon>Metazoa</taxon>
        <taxon>Spiralia</taxon>
        <taxon>Lophotrochozoa</taxon>
        <taxon>Mollusca</taxon>
        <taxon>Bivalvia</taxon>
        <taxon>Autobranchia</taxon>
        <taxon>Pteriomorphia</taxon>
        <taxon>Mytilida</taxon>
        <taxon>Mytiloidea</taxon>
        <taxon>Mytilidae</taxon>
        <taxon>Mytilinae</taxon>
        <taxon>Mytilus</taxon>
    </lineage>
</organism>
<dbReference type="Pfam" id="PF12248">
    <property type="entry name" value="Methyltransf_FA"/>
    <property type="match status" value="1"/>
</dbReference>
<dbReference type="OrthoDB" id="6104479at2759"/>